<protein>
    <submittedName>
        <fullName evidence="2">Uncharacterized protein</fullName>
    </submittedName>
</protein>
<sequence>MNRHQEAMKVQIAKKLLSQEENIEEELDINTEDETVSDASEDVLESTQDDDNDYYYASADDVTDDAEQQTNSSV</sequence>
<feature type="non-terminal residue" evidence="2">
    <location>
        <position position="74"/>
    </location>
</feature>
<name>A0A087THB0_STEMI</name>
<keyword evidence="3" id="KW-1185">Reference proteome</keyword>
<feature type="region of interest" description="Disordered" evidence="1">
    <location>
        <begin position="26"/>
        <end position="74"/>
    </location>
</feature>
<dbReference type="OrthoDB" id="6427807at2759"/>
<dbReference type="Proteomes" id="UP000054359">
    <property type="component" value="Unassembled WGS sequence"/>
</dbReference>
<organism evidence="2 3">
    <name type="scientific">Stegodyphus mimosarum</name>
    <name type="common">African social velvet spider</name>
    <dbReference type="NCBI Taxonomy" id="407821"/>
    <lineage>
        <taxon>Eukaryota</taxon>
        <taxon>Metazoa</taxon>
        <taxon>Ecdysozoa</taxon>
        <taxon>Arthropoda</taxon>
        <taxon>Chelicerata</taxon>
        <taxon>Arachnida</taxon>
        <taxon>Araneae</taxon>
        <taxon>Araneomorphae</taxon>
        <taxon>Entelegynae</taxon>
        <taxon>Eresoidea</taxon>
        <taxon>Eresidae</taxon>
        <taxon>Stegodyphus</taxon>
    </lineage>
</organism>
<dbReference type="AlphaFoldDB" id="A0A087THB0"/>
<proteinExistence type="predicted"/>
<evidence type="ECO:0000313" key="3">
    <source>
        <dbReference type="Proteomes" id="UP000054359"/>
    </source>
</evidence>
<evidence type="ECO:0000256" key="1">
    <source>
        <dbReference type="SAM" id="MobiDB-lite"/>
    </source>
</evidence>
<gene>
    <name evidence="2" type="ORF">X975_14158</name>
</gene>
<reference evidence="2 3" key="1">
    <citation type="submission" date="2013-11" db="EMBL/GenBank/DDBJ databases">
        <title>Genome sequencing of Stegodyphus mimosarum.</title>
        <authorList>
            <person name="Bechsgaard J."/>
        </authorList>
    </citation>
    <scope>NUCLEOTIDE SEQUENCE [LARGE SCALE GENOMIC DNA]</scope>
</reference>
<dbReference type="EMBL" id="KK115229">
    <property type="protein sequence ID" value="KFM64499.1"/>
    <property type="molecule type" value="Genomic_DNA"/>
</dbReference>
<accession>A0A087THB0</accession>
<evidence type="ECO:0000313" key="2">
    <source>
        <dbReference type="EMBL" id="KFM64499.1"/>
    </source>
</evidence>
<feature type="compositionally biased region" description="Acidic residues" evidence="1">
    <location>
        <begin position="26"/>
        <end position="53"/>
    </location>
</feature>